<feature type="active site" description="Nucleophile" evidence="11">
    <location>
        <position position="14"/>
    </location>
</feature>
<dbReference type="Gene3D" id="3.90.70.40">
    <property type="match status" value="1"/>
</dbReference>
<organism evidence="16">
    <name type="scientific">Thrips palmi</name>
    <name type="common">Melon thrips</name>
    <dbReference type="NCBI Taxonomy" id="161013"/>
    <lineage>
        <taxon>Eukaryota</taxon>
        <taxon>Metazoa</taxon>
        <taxon>Ecdysozoa</taxon>
        <taxon>Arthropoda</taxon>
        <taxon>Hexapoda</taxon>
        <taxon>Insecta</taxon>
        <taxon>Pterygota</taxon>
        <taxon>Neoptera</taxon>
        <taxon>Paraneoptera</taxon>
        <taxon>Thysanoptera</taxon>
        <taxon>Terebrantia</taxon>
        <taxon>Thripoidea</taxon>
        <taxon>Thripidae</taxon>
        <taxon>Thrips</taxon>
    </lineage>
</organism>
<comment type="catalytic activity">
    <reaction evidence="1">
        <text>Thiol-dependent hydrolysis of ester, thioester, amide, peptide and isopeptide bonds formed by the C-terminal Gly of ubiquitin (a 76-residue protein attached to proteins as an intracellular targeting signal).</text>
        <dbReference type="EC" id="3.4.19.12"/>
    </reaction>
</comment>
<feature type="region of interest" description="Disordered" evidence="13">
    <location>
        <begin position="222"/>
        <end position="243"/>
    </location>
</feature>
<dbReference type="EC" id="3.4.19.12" evidence="3"/>
<dbReference type="KEGG" id="tpal:117653962"/>
<proteinExistence type="predicted"/>
<keyword evidence="7" id="KW-0788">Thiol protease</keyword>
<evidence type="ECO:0000256" key="2">
    <source>
        <dbReference type="ARBA" id="ARBA00004123"/>
    </source>
</evidence>
<dbReference type="AlphaFoldDB" id="A0A6P9ACL7"/>
<evidence type="ECO:0000256" key="1">
    <source>
        <dbReference type="ARBA" id="ARBA00000707"/>
    </source>
</evidence>
<dbReference type="Pfam" id="PF02809">
    <property type="entry name" value="UIM"/>
    <property type="match status" value="5"/>
</dbReference>
<feature type="active site" evidence="12">
    <location>
        <position position="14"/>
    </location>
</feature>
<dbReference type="Pfam" id="PF02099">
    <property type="entry name" value="Josephin"/>
    <property type="match status" value="1"/>
</dbReference>
<feature type="active site" evidence="11 12">
    <location>
        <position position="136"/>
    </location>
</feature>
<evidence type="ECO:0000313" key="16">
    <source>
        <dbReference type="RefSeq" id="XP_034255927.1"/>
    </source>
</evidence>
<dbReference type="PRINTS" id="PR01233">
    <property type="entry name" value="JOSEPHIN"/>
</dbReference>
<evidence type="ECO:0000256" key="6">
    <source>
        <dbReference type="ARBA" id="ARBA00022801"/>
    </source>
</evidence>
<dbReference type="GO" id="GO:0005634">
    <property type="term" value="C:nucleus"/>
    <property type="evidence" value="ECO:0007669"/>
    <property type="project" value="UniProtKB-SubCell"/>
</dbReference>
<evidence type="ECO:0000256" key="13">
    <source>
        <dbReference type="SAM" id="MobiDB-lite"/>
    </source>
</evidence>
<dbReference type="PANTHER" id="PTHR14159">
    <property type="entry name" value="ATAXIN-3-RELATED"/>
    <property type="match status" value="1"/>
</dbReference>
<dbReference type="GO" id="GO:0006508">
    <property type="term" value="P:proteolysis"/>
    <property type="evidence" value="ECO:0007669"/>
    <property type="project" value="UniProtKB-KW"/>
</dbReference>
<dbReference type="InterPro" id="IPR033865">
    <property type="entry name" value="Ataxin-3"/>
</dbReference>
<dbReference type="InterPro" id="IPR003903">
    <property type="entry name" value="UIM_dom"/>
</dbReference>
<dbReference type="FunFam" id="3.90.70.40:FF:000005">
    <property type="entry name" value="Ataxin 3"/>
    <property type="match status" value="1"/>
</dbReference>
<keyword evidence="4" id="KW-0645">Protease</keyword>
<keyword evidence="10" id="KW-0539">Nucleus</keyword>
<keyword evidence="8" id="KW-0805">Transcription regulation</keyword>
<dbReference type="InterPro" id="IPR006155">
    <property type="entry name" value="Josephin"/>
</dbReference>
<evidence type="ECO:0000256" key="11">
    <source>
        <dbReference type="PIRSR" id="PIRSR633865-1"/>
    </source>
</evidence>
<evidence type="ECO:0000256" key="7">
    <source>
        <dbReference type="ARBA" id="ARBA00022807"/>
    </source>
</evidence>
<dbReference type="FunFam" id="1.10.287.10:FF:000023">
    <property type="entry name" value="Ataxin 3 variant ref"/>
    <property type="match status" value="1"/>
</dbReference>
<dbReference type="GO" id="GO:0004843">
    <property type="term" value="F:cysteine-type deubiquitinase activity"/>
    <property type="evidence" value="ECO:0007669"/>
    <property type="project" value="UniProtKB-EC"/>
</dbReference>
<feature type="active site" evidence="12">
    <location>
        <position position="121"/>
    </location>
</feature>
<evidence type="ECO:0000313" key="15">
    <source>
        <dbReference type="Proteomes" id="UP000515158"/>
    </source>
</evidence>
<name>A0A6P9ACL7_THRPL</name>
<dbReference type="PROSITE" id="PS50957">
    <property type="entry name" value="JOSEPHIN"/>
    <property type="match status" value="1"/>
</dbReference>
<evidence type="ECO:0000256" key="4">
    <source>
        <dbReference type="ARBA" id="ARBA00022670"/>
    </source>
</evidence>
<dbReference type="OrthoDB" id="10063692at2759"/>
<dbReference type="GeneID" id="117653962"/>
<comment type="subcellular location">
    <subcellularLocation>
        <location evidence="2">Nucleus</location>
    </subcellularLocation>
</comment>
<dbReference type="GO" id="GO:0016579">
    <property type="term" value="P:protein deubiquitination"/>
    <property type="evidence" value="ECO:0007669"/>
    <property type="project" value="InterPro"/>
</dbReference>
<dbReference type="Gene3D" id="1.10.287.10">
    <property type="entry name" value="S15/NS1, RNA-binding"/>
    <property type="match status" value="1"/>
</dbReference>
<evidence type="ECO:0000256" key="12">
    <source>
        <dbReference type="PROSITE-ProRule" id="PRU00331"/>
    </source>
</evidence>
<dbReference type="PROSITE" id="PS50330">
    <property type="entry name" value="UIM"/>
    <property type="match status" value="2"/>
</dbReference>
<evidence type="ECO:0000259" key="14">
    <source>
        <dbReference type="PROSITE" id="PS50957"/>
    </source>
</evidence>
<dbReference type="PANTHER" id="PTHR14159:SF0">
    <property type="entry name" value="ATAXIN-3-RELATED"/>
    <property type="match status" value="1"/>
</dbReference>
<dbReference type="SMART" id="SM01246">
    <property type="entry name" value="Josephin"/>
    <property type="match status" value="1"/>
</dbReference>
<sequence length="371" mass="41471">MELIFHEKQEGYLCAQHCLNALLQGPYFSAVDLATLGQQMDEQERERMAENGVDSEEYRNFIQQPSGNMDDSGYFSVQVIASALNVWNLELVPYNSTEPRAVTAQTSPHDMQAYICNYHDHWFTIRRLGRQWFNLNSMLSGPQLISDTYLSVYLAQLQHEGYSIFVVFGALPDCQAHEMLLIKPAVQVTQPQRVESAKSQGYRLGSASDDPDLERALRISLGQTNDMESKHAASGGSASDDPDLERALRISLGQTDEEPKQIGGVEQEDADLQRVLQESAKDHSSQYDSQIVDSVGDEDDDFQRALQLSLQQENNSSDHDLKKALQMSLECIGKNAPPASSNNEDLAEIRARRLRYLEKANSQGSSNSTST</sequence>
<dbReference type="RefSeq" id="XP_034255927.1">
    <property type="nucleotide sequence ID" value="XM_034400036.1"/>
</dbReference>
<feature type="active site" description="Proton acceptor" evidence="11">
    <location>
        <position position="121"/>
    </location>
</feature>
<evidence type="ECO:0000256" key="10">
    <source>
        <dbReference type="ARBA" id="ARBA00023242"/>
    </source>
</evidence>
<evidence type="ECO:0000256" key="8">
    <source>
        <dbReference type="ARBA" id="ARBA00023015"/>
    </source>
</evidence>
<feature type="domain" description="Josephin" evidence="14">
    <location>
        <begin position="1"/>
        <end position="182"/>
    </location>
</feature>
<evidence type="ECO:0000256" key="5">
    <source>
        <dbReference type="ARBA" id="ARBA00022786"/>
    </source>
</evidence>
<keyword evidence="6 12" id="KW-0378">Hydrolase</keyword>
<protein>
    <recommendedName>
        <fullName evidence="3">ubiquitinyl hydrolase 1</fullName>
        <ecNumber evidence="3">3.4.19.12</ecNumber>
    </recommendedName>
</protein>
<dbReference type="Proteomes" id="UP000515158">
    <property type="component" value="Unplaced"/>
</dbReference>
<reference evidence="16" key="1">
    <citation type="submission" date="2025-08" db="UniProtKB">
        <authorList>
            <consortium name="RefSeq"/>
        </authorList>
    </citation>
    <scope>IDENTIFICATION</scope>
    <source>
        <tissue evidence="16">Total insect</tissue>
    </source>
</reference>
<gene>
    <name evidence="16" type="primary">LOC117653962</name>
</gene>
<dbReference type="InParanoid" id="A0A6P9ACL7"/>
<keyword evidence="15" id="KW-1185">Reference proteome</keyword>
<keyword evidence="5" id="KW-0833">Ubl conjugation pathway</keyword>
<dbReference type="SMART" id="SM00726">
    <property type="entry name" value="UIM"/>
    <property type="match status" value="5"/>
</dbReference>
<evidence type="ECO:0000256" key="9">
    <source>
        <dbReference type="ARBA" id="ARBA00023163"/>
    </source>
</evidence>
<accession>A0A6P9ACL7</accession>
<keyword evidence="9" id="KW-0804">Transcription</keyword>
<evidence type="ECO:0000256" key="3">
    <source>
        <dbReference type="ARBA" id="ARBA00012759"/>
    </source>
</evidence>